<evidence type="ECO:0000256" key="1">
    <source>
        <dbReference type="SAM" id="MobiDB-lite"/>
    </source>
</evidence>
<sequence length="151" mass="17328">IPVSKGQQKAGEEKNQEKSTEIEEPPSYVRTQITNYTVTIDDNISKDPTDYTTSHRSDRHKSIQENMDVCQSDIHGSSYHQKETKIVYEEDKSSISYPTKLNDDVKHGNQPDNVVEEYRSFDKRQPDGDPAVKNMDYMPHFAHTPPDSSPR</sequence>
<dbReference type="EMBL" id="CAUEEQ010015737">
    <property type="protein sequence ID" value="CAJ0939567.1"/>
    <property type="molecule type" value="Genomic_DNA"/>
</dbReference>
<feature type="non-terminal residue" evidence="2">
    <location>
        <position position="1"/>
    </location>
</feature>
<dbReference type="Proteomes" id="UP001176940">
    <property type="component" value="Unassembled WGS sequence"/>
</dbReference>
<protein>
    <submittedName>
        <fullName evidence="2">Uncharacterized protein</fullName>
    </submittedName>
</protein>
<gene>
    <name evidence="2" type="ORF">RIMI_LOCUS8072145</name>
</gene>
<evidence type="ECO:0000313" key="2">
    <source>
        <dbReference type="EMBL" id="CAJ0939567.1"/>
    </source>
</evidence>
<feature type="region of interest" description="Disordered" evidence="1">
    <location>
        <begin position="92"/>
        <end position="111"/>
    </location>
</feature>
<feature type="compositionally biased region" description="Polar residues" evidence="1">
    <location>
        <begin position="29"/>
        <end position="42"/>
    </location>
</feature>
<keyword evidence="3" id="KW-1185">Reference proteome</keyword>
<feature type="region of interest" description="Disordered" evidence="1">
    <location>
        <begin position="119"/>
        <end position="151"/>
    </location>
</feature>
<proteinExistence type="predicted"/>
<accession>A0ABN9LDQ2</accession>
<evidence type="ECO:0000313" key="3">
    <source>
        <dbReference type="Proteomes" id="UP001176940"/>
    </source>
</evidence>
<feature type="compositionally biased region" description="Basic and acidic residues" evidence="1">
    <location>
        <begin position="43"/>
        <end position="62"/>
    </location>
</feature>
<reference evidence="2" key="1">
    <citation type="submission" date="2023-07" db="EMBL/GenBank/DDBJ databases">
        <authorList>
            <person name="Stuckert A."/>
        </authorList>
    </citation>
    <scope>NUCLEOTIDE SEQUENCE</scope>
</reference>
<feature type="region of interest" description="Disordered" evidence="1">
    <location>
        <begin position="1"/>
        <end position="62"/>
    </location>
</feature>
<name>A0ABN9LDQ2_9NEOB</name>
<organism evidence="2 3">
    <name type="scientific">Ranitomeya imitator</name>
    <name type="common">mimic poison frog</name>
    <dbReference type="NCBI Taxonomy" id="111125"/>
    <lineage>
        <taxon>Eukaryota</taxon>
        <taxon>Metazoa</taxon>
        <taxon>Chordata</taxon>
        <taxon>Craniata</taxon>
        <taxon>Vertebrata</taxon>
        <taxon>Euteleostomi</taxon>
        <taxon>Amphibia</taxon>
        <taxon>Batrachia</taxon>
        <taxon>Anura</taxon>
        <taxon>Neobatrachia</taxon>
        <taxon>Hyloidea</taxon>
        <taxon>Dendrobatidae</taxon>
        <taxon>Dendrobatinae</taxon>
        <taxon>Ranitomeya</taxon>
    </lineage>
</organism>
<comment type="caution">
    <text evidence="2">The sequence shown here is derived from an EMBL/GenBank/DDBJ whole genome shotgun (WGS) entry which is preliminary data.</text>
</comment>
<feature type="compositionally biased region" description="Basic and acidic residues" evidence="1">
    <location>
        <begin position="10"/>
        <end position="21"/>
    </location>
</feature>